<proteinExistence type="predicted"/>
<keyword evidence="3" id="KW-1185">Reference proteome</keyword>
<name>A0A8J2YL51_9RHOB</name>
<evidence type="ECO:0000256" key="1">
    <source>
        <dbReference type="SAM" id="Phobius"/>
    </source>
</evidence>
<keyword evidence="1" id="KW-0472">Membrane</keyword>
<dbReference type="EMBL" id="BMCP01000004">
    <property type="protein sequence ID" value="GGE51075.1"/>
    <property type="molecule type" value="Genomic_DNA"/>
</dbReference>
<organism evidence="2 3">
    <name type="scientific">Agaricicola taiwanensis</name>
    <dbReference type="NCBI Taxonomy" id="591372"/>
    <lineage>
        <taxon>Bacteria</taxon>
        <taxon>Pseudomonadati</taxon>
        <taxon>Pseudomonadota</taxon>
        <taxon>Alphaproteobacteria</taxon>
        <taxon>Rhodobacterales</taxon>
        <taxon>Paracoccaceae</taxon>
        <taxon>Agaricicola</taxon>
    </lineage>
</organism>
<feature type="transmembrane region" description="Helical" evidence="1">
    <location>
        <begin position="7"/>
        <end position="29"/>
    </location>
</feature>
<protein>
    <recommendedName>
        <fullName evidence="4">DUF2125 domain-containing protein</fullName>
    </recommendedName>
</protein>
<sequence>MPRRRLPIYLPALLLLIVAVGWCIFWWVASSRLEASVDHWLQREAAAGRIYDCGSRDVGGFPFRLEIDCLKPVATLPADGGSINLSAERLVAVAQIYRPTHVIGQFEGPLTASYPDLPQATAEWSFAGASFSGNSERLENVSLVVDGLSLKTAQTQEPIVTTTKLEAHARPTPEAGAGAYDLIARMDEAAIPFVNDLLGSAAPTDLELQASIRGLDSIAGATTAERLQAFAASGGNLRIALARLARGDVALQSVGQLMLDDSGRPTGELDVTVRGAEKLASFAPSLGDLGPLAGAGIKLLGQKTTLDGESARRFDVRLEDGVIRLGGLPVGPVPSLY</sequence>
<dbReference type="Proteomes" id="UP000602745">
    <property type="component" value="Unassembled WGS sequence"/>
</dbReference>
<accession>A0A8J2YL51</accession>
<dbReference type="InterPro" id="IPR018666">
    <property type="entry name" value="DUF2125"/>
</dbReference>
<keyword evidence="1" id="KW-0812">Transmembrane</keyword>
<reference evidence="2" key="2">
    <citation type="submission" date="2020-09" db="EMBL/GenBank/DDBJ databases">
        <authorList>
            <person name="Sun Q."/>
            <person name="Sedlacek I."/>
        </authorList>
    </citation>
    <scope>NUCLEOTIDE SEQUENCE</scope>
    <source>
        <strain evidence="2">CCM 7684</strain>
    </source>
</reference>
<evidence type="ECO:0000313" key="3">
    <source>
        <dbReference type="Proteomes" id="UP000602745"/>
    </source>
</evidence>
<reference evidence="2" key="1">
    <citation type="journal article" date="2014" name="Int. J. Syst. Evol. Microbiol.">
        <title>Complete genome sequence of Corynebacterium casei LMG S-19264T (=DSM 44701T), isolated from a smear-ripened cheese.</title>
        <authorList>
            <consortium name="US DOE Joint Genome Institute (JGI-PGF)"/>
            <person name="Walter F."/>
            <person name="Albersmeier A."/>
            <person name="Kalinowski J."/>
            <person name="Ruckert C."/>
        </authorList>
    </citation>
    <scope>NUCLEOTIDE SEQUENCE</scope>
    <source>
        <strain evidence="2">CCM 7684</strain>
    </source>
</reference>
<dbReference type="Pfam" id="PF09898">
    <property type="entry name" value="DUF2125"/>
    <property type="match status" value="1"/>
</dbReference>
<dbReference type="AlphaFoldDB" id="A0A8J2YL51"/>
<evidence type="ECO:0000313" key="2">
    <source>
        <dbReference type="EMBL" id="GGE51075.1"/>
    </source>
</evidence>
<comment type="caution">
    <text evidence="2">The sequence shown here is derived from an EMBL/GenBank/DDBJ whole genome shotgun (WGS) entry which is preliminary data.</text>
</comment>
<dbReference type="RefSeq" id="WP_188410630.1">
    <property type="nucleotide sequence ID" value="NZ_BMCP01000004.1"/>
</dbReference>
<gene>
    <name evidence="2" type="ORF">GCM10007276_30130</name>
</gene>
<keyword evidence="1" id="KW-1133">Transmembrane helix</keyword>
<evidence type="ECO:0008006" key="4">
    <source>
        <dbReference type="Google" id="ProtNLM"/>
    </source>
</evidence>